<sequence length="104" mass="11213">MVWIGPASERETTVPDLVGLTVEAAWQVTTDHHVKMTSGDPDGPPLSQLTSTGVWLITDQQPPAGTTMRRFGSMAVVVEQIPDNLAGDRDHAARYLAWMASAPT</sequence>
<comment type="caution">
    <text evidence="1">The sequence shown here is derived from an EMBL/GenBank/DDBJ whole genome shotgun (WGS) entry which is preliminary data.</text>
</comment>
<reference evidence="1" key="1">
    <citation type="submission" date="2021-01" db="EMBL/GenBank/DDBJ databases">
        <title>Whole genome shotgun sequence of Verrucosispora sediminis NBRC 107745.</title>
        <authorList>
            <person name="Komaki H."/>
            <person name="Tamura T."/>
        </authorList>
    </citation>
    <scope>NUCLEOTIDE SEQUENCE</scope>
    <source>
        <strain evidence="1">NBRC 107745</strain>
    </source>
</reference>
<organism evidence="1 2">
    <name type="scientific">Micromonospora sediminimaris</name>
    <dbReference type="NCBI Taxonomy" id="547162"/>
    <lineage>
        <taxon>Bacteria</taxon>
        <taxon>Bacillati</taxon>
        <taxon>Actinomycetota</taxon>
        <taxon>Actinomycetes</taxon>
        <taxon>Micromonosporales</taxon>
        <taxon>Micromonosporaceae</taxon>
        <taxon>Micromonospora</taxon>
    </lineage>
</organism>
<evidence type="ECO:0000313" key="2">
    <source>
        <dbReference type="Proteomes" id="UP000607311"/>
    </source>
</evidence>
<accession>A0A9W5XMB6</accession>
<name>A0A9W5XMB6_9ACTN</name>
<gene>
    <name evidence="1" type="ORF">Vse01_37710</name>
</gene>
<dbReference type="RefSeq" id="WP_139233058.1">
    <property type="nucleotide sequence ID" value="NZ_BOPD01000023.1"/>
</dbReference>
<proteinExistence type="predicted"/>
<keyword evidence="2" id="KW-1185">Reference proteome</keyword>
<evidence type="ECO:0000313" key="1">
    <source>
        <dbReference type="EMBL" id="GIJ34623.1"/>
    </source>
</evidence>
<protein>
    <submittedName>
        <fullName evidence="1">Uncharacterized protein</fullName>
    </submittedName>
</protein>
<dbReference type="AlphaFoldDB" id="A0A9W5XMB6"/>
<dbReference type="EMBL" id="BOPD01000023">
    <property type="protein sequence ID" value="GIJ34623.1"/>
    <property type="molecule type" value="Genomic_DNA"/>
</dbReference>
<dbReference type="Proteomes" id="UP000607311">
    <property type="component" value="Unassembled WGS sequence"/>
</dbReference>
<dbReference type="Gene3D" id="3.30.10.20">
    <property type="match status" value="1"/>
</dbReference>
<dbReference type="OrthoDB" id="9812570at2"/>